<proteinExistence type="predicted"/>
<protein>
    <recommendedName>
        <fullName evidence="4">ABC transporter permease</fullName>
    </recommendedName>
</protein>
<keyword evidence="1" id="KW-1133">Transmembrane helix</keyword>
<feature type="transmembrane region" description="Helical" evidence="1">
    <location>
        <begin position="159"/>
        <end position="179"/>
    </location>
</feature>
<feature type="transmembrane region" description="Helical" evidence="1">
    <location>
        <begin position="200"/>
        <end position="222"/>
    </location>
</feature>
<gene>
    <name evidence="2" type="ORF">QE109_07755</name>
</gene>
<evidence type="ECO:0008006" key="4">
    <source>
        <dbReference type="Google" id="ProtNLM"/>
    </source>
</evidence>
<dbReference type="EMBL" id="JARYZI010000004">
    <property type="protein sequence ID" value="MDH8678038.1"/>
    <property type="molecule type" value="Genomic_DNA"/>
</dbReference>
<evidence type="ECO:0000313" key="3">
    <source>
        <dbReference type="Proteomes" id="UP001158045"/>
    </source>
</evidence>
<feature type="transmembrane region" description="Helical" evidence="1">
    <location>
        <begin position="106"/>
        <end position="131"/>
    </location>
</feature>
<dbReference type="RefSeq" id="WP_281093866.1">
    <property type="nucleotide sequence ID" value="NZ_JARYZI010000004.1"/>
</dbReference>
<name>A0ABT6NC85_9FIRM</name>
<comment type="caution">
    <text evidence="2">The sequence shown here is derived from an EMBL/GenBank/DDBJ whole genome shotgun (WGS) entry which is preliminary data.</text>
</comment>
<organism evidence="2 3">
    <name type="scientific">Fusibacter bizertensis</name>
    <dbReference type="NCBI Taxonomy" id="1488331"/>
    <lineage>
        <taxon>Bacteria</taxon>
        <taxon>Bacillati</taxon>
        <taxon>Bacillota</taxon>
        <taxon>Clostridia</taxon>
        <taxon>Eubacteriales</taxon>
        <taxon>Eubacteriales Family XII. Incertae Sedis</taxon>
        <taxon>Fusibacter</taxon>
    </lineage>
</organism>
<accession>A0ABT6NC85</accession>
<reference evidence="2 3" key="1">
    <citation type="submission" date="2023-04" db="EMBL/GenBank/DDBJ databases">
        <title>Fusibacter bizertensis strain WBS, isolated from littoral bottom sediments of the Arctic seas - biochemical and genomic analysis.</title>
        <authorList>
            <person name="Brioukhanov A.L."/>
        </authorList>
    </citation>
    <scope>NUCLEOTIDE SEQUENCE [LARGE SCALE GENOMIC DNA]</scope>
    <source>
        <strain evidence="2 3">WBS</strain>
    </source>
</reference>
<keyword evidence="1" id="KW-0472">Membrane</keyword>
<keyword evidence="1" id="KW-0812">Transmembrane</keyword>
<keyword evidence="3" id="KW-1185">Reference proteome</keyword>
<evidence type="ECO:0000256" key="1">
    <source>
        <dbReference type="SAM" id="Phobius"/>
    </source>
</evidence>
<evidence type="ECO:0000313" key="2">
    <source>
        <dbReference type="EMBL" id="MDH8678038.1"/>
    </source>
</evidence>
<sequence length="225" mass="25271">MSENKTVTSTPKASDKRHVMYALSIHMKYGEVLHVEGLNKEEKDAYFKLARDKDATMIVEDKTSVRHLLSKDIAKVSVKAYDEKYEKVYHPLEKILFSESSMGRRVFTLIIKAFVILSILSIVGMFGVAMLEGDIMDVFFDSAILSETILKGFDLMNKIFGLTVLVMAIMNILDLGLGLRSHYYINQDGADPVEYSRVSNVLVTGAFIVIFLIAKTILNTIATML</sequence>
<dbReference type="Proteomes" id="UP001158045">
    <property type="component" value="Unassembled WGS sequence"/>
</dbReference>